<dbReference type="AlphaFoldDB" id="A0A381UL51"/>
<reference evidence="1" key="1">
    <citation type="submission" date="2018-05" db="EMBL/GenBank/DDBJ databases">
        <authorList>
            <person name="Lanie J.A."/>
            <person name="Ng W.-L."/>
            <person name="Kazmierczak K.M."/>
            <person name="Andrzejewski T.M."/>
            <person name="Davidsen T.M."/>
            <person name="Wayne K.J."/>
            <person name="Tettelin H."/>
            <person name="Glass J.I."/>
            <person name="Rusch D."/>
            <person name="Podicherti R."/>
            <person name="Tsui H.-C.T."/>
            <person name="Winkler M.E."/>
        </authorList>
    </citation>
    <scope>NUCLEOTIDE SEQUENCE</scope>
</reference>
<proteinExistence type="predicted"/>
<dbReference type="Gene3D" id="3.10.450.50">
    <property type="match status" value="1"/>
</dbReference>
<name>A0A381UL51_9ZZZZ</name>
<dbReference type="SUPFAM" id="SSF54427">
    <property type="entry name" value="NTF2-like"/>
    <property type="match status" value="1"/>
</dbReference>
<accession>A0A381UL51</accession>
<sequence>MSSPIENWHLCIEENIVNSSFLDESIEFYSPFVYKPIQGIEDVMKYLNAANVVINNEHFIYTDEIVGERSAFLLFETKIGEIFINGVDYIVWNEQEKLTELRVLIRPFSALTLVAETMAKQL</sequence>
<evidence type="ECO:0008006" key="2">
    <source>
        <dbReference type="Google" id="ProtNLM"/>
    </source>
</evidence>
<organism evidence="1">
    <name type="scientific">marine metagenome</name>
    <dbReference type="NCBI Taxonomy" id="408172"/>
    <lineage>
        <taxon>unclassified sequences</taxon>
        <taxon>metagenomes</taxon>
        <taxon>ecological metagenomes</taxon>
    </lineage>
</organism>
<evidence type="ECO:0000313" key="1">
    <source>
        <dbReference type="EMBL" id="SVA28461.1"/>
    </source>
</evidence>
<protein>
    <recommendedName>
        <fullName evidence="2">SnoaL-like domain-containing protein</fullName>
    </recommendedName>
</protein>
<dbReference type="InterPro" id="IPR032710">
    <property type="entry name" value="NTF2-like_dom_sf"/>
</dbReference>
<dbReference type="EMBL" id="UINC01006589">
    <property type="protein sequence ID" value="SVA28461.1"/>
    <property type="molecule type" value="Genomic_DNA"/>
</dbReference>
<gene>
    <name evidence="1" type="ORF">METZ01_LOCUS81315</name>
</gene>